<dbReference type="VEuPathDB" id="FungiDB:ASPFODRAFT_70610"/>
<dbReference type="SUPFAM" id="SSF48264">
    <property type="entry name" value="Cytochrome P450"/>
    <property type="match status" value="1"/>
</dbReference>
<accession>A0A146FLC9</accession>
<gene>
    <name evidence="1" type="ORF">RIB2604_02007210</name>
</gene>
<dbReference type="Gene3D" id="1.10.630.10">
    <property type="entry name" value="Cytochrome P450"/>
    <property type="match status" value="1"/>
</dbReference>
<keyword evidence="1" id="KW-0503">Monooxygenase</keyword>
<comment type="caution">
    <text evidence="1">The sequence shown here is derived from an EMBL/GenBank/DDBJ whole genome shotgun (WGS) entry which is preliminary data.</text>
</comment>
<sequence>MVFAMALPSGQMPEINPSNLSLPVMAVVIIATKLNFVTGRSAHYFNSLHVSYGKIVRFAPGQATTNTIKGLRNIYGAGSGKGSTFLKTGFYKGISRRNIFTASDPVYHASVRKLFNPSMTPNSMQAHANVVLECTSRLHDVINATLKTTDTISLNRLLYCHSVDTVSEVLLGKSLGCLKRGKPYFWTEQLSRIFFWATIRDQFAGSGVPTMIKMMLRYLIRKGVRSRAEQARMRLINE</sequence>
<evidence type="ECO:0000313" key="1">
    <source>
        <dbReference type="EMBL" id="GAT26142.1"/>
    </source>
</evidence>
<keyword evidence="1" id="KW-0560">Oxidoreductase</keyword>
<reference evidence="2" key="2">
    <citation type="submission" date="2016-02" db="EMBL/GenBank/DDBJ databases">
        <title>Genome sequencing of Aspergillus luchuensis NBRC 4314.</title>
        <authorList>
            <person name="Yamada O."/>
        </authorList>
    </citation>
    <scope>NUCLEOTIDE SEQUENCE [LARGE SCALE GENOMIC DNA]</scope>
    <source>
        <strain evidence="2">RIB 2604</strain>
    </source>
</reference>
<name>A0A146FLC9_ASPKA</name>
<dbReference type="InterPro" id="IPR001128">
    <property type="entry name" value="Cyt_P450"/>
</dbReference>
<organism evidence="1 2">
    <name type="scientific">Aspergillus kawachii</name>
    <name type="common">White koji mold</name>
    <name type="synonym">Aspergillus awamori var. kawachi</name>
    <dbReference type="NCBI Taxonomy" id="1069201"/>
    <lineage>
        <taxon>Eukaryota</taxon>
        <taxon>Fungi</taxon>
        <taxon>Dikarya</taxon>
        <taxon>Ascomycota</taxon>
        <taxon>Pezizomycotina</taxon>
        <taxon>Eurotiomycetes</taxon>
        <taxon>Eurotiomycetidae</taxon>
        <taxon>Eurotiales</taxon>
        <taxon>Aspergillaceae</taxon>
        <taxon>Aspergillus</taxon>
        <taxon>Aspergillus subgen. Circumdati</taxon>
    </lineage>
</organism>
<protein>
    <submittedName>
        <fullName evidence="1">Cytochrome P450 monooxygenase</fullName>
    </submittedName>
</protein>
<dbReference type="GO" id="GO:0004497">
    <property type="term" value="F:monooxygenase activity"/>
    <property type="evidence" value="ECO:0007669"/>
    <property type="project" value="UniProtKB-KW"/>
</dbReference>
<dbReference type="EMBL" id="BCWF01000020">
    <property type="protein sequence ID" value="GAT26142.1"/>
    <property type="molecule type" value="Genomic_DNA"/>
</dbReference>
<reference evidence="1 2" key="1">
    <citation type="journal article" date="2016" name="DNA Res.">
        <title>Genome sequence of Aspergillus luchuensis NBRC 4314.</title>
        <authorList>
            <person name="Yamada O."/>
            <person name="Machida M."/>
            <person name="Hosoyama A."/>
            <person name="Goto M."/>
            <person name="Takahashi T."/>
            <person name="Futagami T."/>
            <person name="Yamagata Y."/>
            <person name="Takeuchi M."/>
            <person name="Kobayashi T."/>
            <person name="Koike H."/>
            <person name="Abe K."/>
            <person name="Asai K."/>
            <person name="Arita M."/>
            <person name="Fujita N."/>
            <person name="Fukuda K."/>
            <person name="Higa K."/>
            <person name="Horikawa H."/>
            <person name="Ishikawa T."/>
            <person name="Jinno K."/>
            <person name="Kato Y."/>
            <person name="Kirimura K."/>
            <person name="Mizutani O."/>
            <person name="Nakasone K."/>
            <person name="Sano M."/>
            <person name="Shiraishi Y."/>
            <person name="Tsukahara M."/>
            <person name="Gomi K."/>
        </authorList>
    </citation>
    <scope>NUCLEOTIDE SEQUENCE [LARGE SCALE GENOMIC DNA]</scope>
    <source>
        <strain evidence="1 2">RIB 2604</strain>
    </source>
</reference>
<dbReference type="InterPro" id="IPR036396">
    <property type="entry name" value="Cyt_P450_sf"/>
</dbReference>
<dbReference type="Proteomes" id="UP000075230">
    <property type="component" value="Unassembled WGS sequence"/>
</dbReference>
<evidence type="ECO:0000313" key="2">
    <source>
        <dbReference type="Proteomes" id="UP000075230"/>
    </source>
</evidence>
<dbReference type="AlphaFoldDB" id="A0A146FLC9"/>
<proteinExistence type="predicted"/>
<dbReference type="GO" id="GO:0020037">
    <property type="term" value="F:heme binding"/>
    <property type="evidence" value="ECO:0007669"/>
    <property type="project" value="InterPro"/>
</dbReference>
<dbReference type="GO" id="GO:0016705">
    <property type="term" value="F:oxidoreductase activity, acting on paired donors, with incorporation or reduction of molecular oxygen"/>
    <property type="evidence" value="ECO:0007669"/>
    <property type="project" value="InterPro"/>
</dbReference>
<dbReference type="Pfam" id="PF00067">
    <property type="entry name" value="p450"/>
    <property type="match status" value="1"/>
</dbReference>
<dbReference type="GO" id="GO:0005506">
    <property type="term" value="F:iron ion binding"/>
    <property type="evidence" value="ECO:0007669"/>
    <property type="project" value="InterPro"/>
</dbReference>